<keyword evidence="2" id="KW-1185">Reference proteome</keyword>
<evidence type="ECO:0000313" key="1">
    <source>
        <dbReference type="EMBL" id="GGL75705.1"/>
    </source>
</evidence>
<evidence type="ECO:0000313" key="2">
    <source>
        <dbReference type="Proteomes" id="UP000639973"/>
    </source>
</evidence>
<reference evidence="2" key="1">
    <citation type="journal article" date="2019" name="Int. J. Syst. Evol. Microbiol.">
        <title>The Global Catalogue of Microorganisms (GCM) 10K type strain sequencing project: providing services to taxonomists for standard genome sequencing and annotation.</title>
        <authorList>
            <consortium name="The Broad Institute Genomics Platform"/>
            <consortium name="The Broad Institute Genome Sequencing Center for Infectious Disease"/>
            <person name="Wu L."/>
            <person name="Ma J."/>
        </authorList>
    </citation>
    <scope>NUCLEOTIDE SEQUENCE [LARGE SCALE GENOMIC DNA]</scope>
    <source>
        <strain evidence="2">JCM 15442</strain>
    </source>
</reference>
<dbReference type="RefSeq" id="WP_188970037.1">
    <property type="nucleotide sequence ID" value="NZ_BMOL01000004.1"/>
</dbReference>
<proteinExistence type="predicted"/>
<dbReference type="Proteomes" id="UP000639973">
    <property type="component" value="Unassembled WGS sequence"/>
</dbReference>
<accession>A0ABQ2G5H6</accession>
<protein>
    <submittedName>
        <fullName evidence="1">Uncharacterized protein</fullName>
    </submittedName>
</protein>
<organism evidence="1 2">
    <name type="scientific">Deinococcus aerolatus</name>
    <dbReference type="NCBI Taxonomy" id="522487"/>
    <lineage>
        <taxon>Bacteria</taxon>
        <taxon>Thermotogati</taxon>
        <taxon>Deinococcota</taxon>
        <taxon>Deinococci</taxon>
        <taxon>Deinococcales</taxon>
        <taxon>Deinococcaceae</taxon>
        <taxon>Deinococcus</taxon>
    </lineage>
</organism>
<sequence length="72" mass="7854">MSNRSISNILTIAGLSSILASIAIWATQGGTDKTHEEKSHGERFGIFVGLWAPTFFILANKYNEAALVEDNE</sequence>
<gene>
    <name evidence="1" type="ORF">GCM10010840_12300</name>
</gene>
<comment type="caution">
    <text evidence="1">The sequence shown here is derived from an EMBL/GenBank/DDBJ whole genome shotgun (WGS) entry which is preliminary data.</text>
</comment>
<dbReference type="EMBL" id="BMOL01000004">
    <property type="protein sequence ID" value="GGL75705.1"/>
    <property type="molecule type" value="Genomic_DNA"/>
</dbReference>
<name>A0ABQ2G5H6_9DEIO</name>